<dbReference type="RefSeq" id="WP_212816701.1">
    <property type="nucleotide sequence ID" value="NZ_AP023359.1"/>
</dbReference>
<keyword evidence="3" id="KW-1185">Reference proteome</keyword>
<name>A0A810N376_9ACTN</name>
<dbReference type="AlphaFoldDB" id="A0A810N376"/>
<protein>
    <submittedName>
        <fullName evidence="2">Adhesin</fullName>
    </submittedName>
</protein>
<dbReference type="InterPro" id="IPR005509">
    <property type="entry name" value="AfsA_hotdog_dom"/>
</dbReference>
<organism evidence="2 3">
    <name type="scientific">Polymorphospora rubra</name>
    <dbReference type="NCBI Taxonomy" id="338584"/>
    <lineage>
        <taxon>Bacteria</taxon>
        <taxon>Bacillati</taxon>
        <taxon>Actinomycetota</taxon>
        <taxon>Actinomycetes</taxon>
        <taxon>Micromonosporales</taxon>
        <taxon>Micromonosporaceae</taxon>
        <taxon>Polymorphospora</taxon>
    </lineage>
</organism>
<evidence type="ECO:0000259" key="1">
    <source>
        <dbReference type="Pfam" id="PF03756"/>
    </source>
</evidence>
<gene>
    <name evidence="2" type="ORF">Prubr_43810</name>
</gene>
<dbReference type="Proteomes" id="UP000680866">
    <property type="component" value="Chromosome"/>
</dbReference>
<evidence type="ECO:0000313" key="2">
    <source>
        <dbReference type="EMBL" id="BCJ67360.1"/>
    </source>
</evidence>
<dbReference type="InterPro" id="IPR047757">
    <property type="entry name" value="AfsA-like"/>
</dbReference>
<sequence>MTTGITFDQTVPRALVDRGDPTTVLITSWTRTPTTVTAGAVWPRLGGYYSLLDPTRHDPLLVLETLRQGSMLLAHVVDDVPLATMQIMRSVHYTAEPDGLAITDDPTEVVITIECDHEEPGGHTIMQTRLTCRLYRDGRLVGSGGGQAVVPPEDRYLKVRGRDPLEVVVADVVPGPAVAPHGVGRTLERDVVLSPAGTAPDSTAPDGRPSTAFRLRIDPGHANFFDNPTDHTPGMLLTEAMRQAVVAESGDPYLAPPSMTARFFRFVELDHPADVLVRRVPGGFQTEVHQFGRRAARAQWPTDGGTNG</sequence>
<dbReference type="EMBL" id="AP023359">
    <property type="protein sequence ID" value="BCJ67360.1"/>
    <property type="molecule type" value="Genomic_DNA"/>
</dbReference>
<dbReference type="NCBIfam" id="NF041195">
    <property type="entry name" value="ScbA_BarX_GamBu"/>
    <property type="match status" value="1"/>
</dbReference>
<dbReference type="GO" id="GO:0016740">
    <property type="term" value="F:transferase activity"/>
    <property type="evidence" value="ECO:0007669"/>
    <property type="project" value="InterPro"/>
</dbReference>
<evidence type="ECO:0000313" key="3">
    <source>
        <dbReference type="Proteomes" id="UP000680866"/>
    </source>
</evidence>
<feature type="domain" description="A-factor biosynthesis hotdog" evidence="1">
    <location>
        <begin position="15"/>
        <end position="145"/>
    </location>
</feature>
<dbReference type="KEGG" id="pry:Prubr_43810"/>
<proteinExistence type="predicted"/>
<reference evidence="2" key="1">
    <citation type="submission" date="2020-08" db="EMBL/GenBank/DDBJ databases">
        <title>Whole genome shotgun sequence of Polymorphospora rubra NBRC 101157.</title>
        <authorList>
            <person name="Komaki H."/>
            <person name="Tamura T."/>
        </authorList>
    </citation>
    <scope>NUCLEOTIDE SEQUENCE</scope>
    <source>
        <strain evidence="2">NBRC 101157</strain>
    </source>
</reference>
<feature type="domain" description="A-factor biosynthesis hotdog" evidence="1">
    <location>
        <begin position="183"/>
        <end position="278"/>
    </location>
</feature>
<dbReference type="Pfam" id="PF03756">
    <property type="entry name" value="AfsA"/>
    <property type="match status" value="2"/>
</dbReference>
<accession>A0A810N376</accession>